<organism evidence="1 2">
    <name type="scientific">Portunus trituberculatus</name>
    <name type="common">Swimming crab</name>
    <name type="synonym">Neptunus trituberculatus</name>
    <dbReference type="NCBI Taxonomy" id="210409"/>
    <lineage>
        <taxon>Eukaryota</taxon>
        <taxon>Metazoa</taxon>
        <taxon>Ecdysozoa</taxon>
        <taxon>Arthropoda</taxon>
        <taxon>Crustacea</taxon>
        <taxon>Multicrustacea</taxon>
        <taxon>Malacostraca</taxon>
        <taxon>Eumalacostraca</taxon>
        <taxon>Eucarida</taxon>
        <taxon>Decapoda</taxon>
        <taxon>Pleocyemata</taxon>
        <taxon>Brachyura</taxon>
        <taxon>Eubrachyura</taxon>
        <taxon>Portunoidea</taxon>
        <taxon>Portunidae</taxon>
        <taxon>Portuninae</taxon>
        <taxon>Portunus</taxon>
    </lineage>
</organism>
<gene>
    <name evidence="1" type="ORF">E2C01_054649</name>
</gene>
<sequence>MREESEGCPSITCLHFTCQPLARTCCSNPPSPNMIKIFKNESCLGMLPQVGGSAHRSSLN</sequence>
<proteinExistence type="predicted"/>
<dbReference type="Proteomes" id="UP000324222">
    <property type="component" value="Unassembled WGS sequence"/>
</dbReference>
<dbReference type="AlphaFoldDB" id="A0A5B7GTS7"/>
<accession>A0A5B7GTS7</accession>
<comment type="caution">
    <text evidence="1">The sequence shown here is derived from an EMBL/GenBank/DDBJ whole genome shotgun (WGS) entry which is preliminary data.</text>
</comment>
<evidence type="ECO:0000313" key="1">
    <source>
        <dbReference type="EMBL" id="MPC60597.1"/>
    </source>
</evidence>
<evidence type="ECO:0000313" key="2">
    <source>
        <dbReference type="Proteomes" id="UP000324222"/>
    </source>
</evidence>
<name>A0A5B7GTS7_PORTR</name>
<keyword evidence="2" id="KW-1185">Reference proteome</keyword>
<dbReference type="EMBL" id="VSRR010017704">
    <property type="protein sequence ID" value="MPC60597.1"/>
    <property type="molecule type" value="Genomic_DNA"/>
</dbReference>
<reference evidence="1 2" key="1">
    <citation type="submission" date="2019-05" db="EMBL/GenBank/DDBJ databases">
        <title>Another draft genome of Portunus trituberculatus and its Hox gene families provides insights of decapod evolution.</title>
        <authorList>
            <person name="Jeong J.-H."/>
            <person name="Song I."/>
            <person name="Kim S."/>
            <person name="Choi T."/>
            <person name="Kim D."/>
            <person name="Ryu S."/>
            <person name="Kim W."/>
        </authorList>
    </citation>
    <scope>NUCLEOTIDE SEQUENCE [LARGE SCALE GENOMIC DNA]</scope>
    <source>
        <tissue evidence="1">Muscle</tissue>
    </source>
</reference>
<protein>
    <submittedName>
        <fullName evidence="1">Uncharacterized protein</fullName>
    </submittedName>
</protein>